<dbReference type="Gene3D" id="1.10.238.160">
    <property type="match status" value="1"/>
</dbReference>
<feature type="domain" description="Helix-turn-helix" evidence="1">
    <location>
        <begin position="12"/>
        <end position="63"/>
    </location>
</feature>
<reference evidence="2" key="1">
    <citation type="submission" date="2018-09" db="EMBL/GenBank/DDBJ databases">
        <authorList>
            <person name="Ashton P.M."/>
            <person name="Dallman T."/>
            <person name="Nair S."/>
            <person name="De Pinna E."/>
            <person name="Peters T."/>
            <person name="Grant K."/>
        </authorList>
    </citation>
    <scope>NUCLEOTIDE SEQUENCE</scope>
    <source>
        <strain evidence="2">579255</strain>
    </source>
</reference>
<dbReference type="AlphaFoldDB" id="A0A5W9FBW3"/>
<comment type="caution">
    <text evidence="2">The sequence shown here is derived from an EMBL/GenBank/DDBJ whole genome shotgun (WGS) entry which is preliminary data.</text>
</comment>
<sequence>MNQVIPTTDERLLTYREVCSLTQISPATLRRYVQSGKFPSPIKLNDHGRSVRFRHSEVLAWMQCL</sequence>
<dbReference type="InterPro" id="IPR041657">
    <property type="entry name" value="HTH_17"/>
</dbReference>
<accession>A0A5W9FBW3</accession>
<dbReference type="Pfam" id="PF12728">
    <property type="entry name" value="HTH_17"/>
    <property type="match status" value="1"/>
</dbReference>
<dbReference type="GO" id="GO:0003677">
    <property type="term" value="F:DNA binding"/>
    <property type="evidence" value="ECO:0007669"/>
    <property type="project" value="InterPro"/>
</dbReference>
<name>A0A5W9FBW3_SALET</name>
<dbReference type="NCBIfam" id="TIGR01764">
    <property type="entry name" value="excise"/>
    <property type="match status" value="1"/>
</dbReference>
<dbReference type="EMBL" id="AAHNXN010000015">
    <property type="protein sequence ID" value="EBY3765674.1"/>
    <property type="molecule type" value="Genomic_DNA"/>
</dbReference>
<evidence type="ECO:0000313" key="2">
    <source>
        <dbReference type="EMBL" id="EBY3765674.1"/>
    </source>
</evidence>
<evidence type="ECO:0000259" key="1">
    <source>
        <dbReference type="Pfam" id="PF12728"/>
    </source>
</evidence>
<dbReference type="InterPro" id="IPR010093">
    <property type="entry name" value="SinI_DNA-bd"/>
</dbReference>
<organism evidence="2">
    <name type="scientific">Salmonella enterica subsp. enterica serovar Cerro</name>
    <dbReference type="NCBI Taxonomy" id="340188"/>
    <lineage>
        <taxon>Bacteria</taxon>
        <taxon>Pseudomonadati</taxon>
        <taxon>Pseudomonadota</taxon>
        <taxon>Gammaproteobacteria</taxon>
        <taxon>Enterobacterales</taxon>
        <taxon>Enterobacteriaceae</taxon>
        <taxon>Salmonella</taxon>
    </lineage>
</organism>
<gene>
    <name evidence="2" type="ORF">D4F32_13755</name>
</gene>
<protein>
    <submittedName>
        <fullName evidence="2">Helix-turn-helix domain-containing protein</fullName>
    </submittedName>
</protein>
<dbReference type="SUPFAM" id="SSF46955">
    <property type="entry name" value="Putative DNA-binding domain"/>
    <property type="match status" value="1"/>
</dbReference>
<dbReference type="InterPro" id="IPR009061">
    <property type="entry name" value="DNA-bd_dom_put_sf"/>
</dbReference>
<proteinExistence type="predicted"/>